<dbReference type="InterPro" id="IPR052097">
    <property type="entry name" value="SET-MYND_domain_protein"/>
</dbReference>
<keyword evidence="1" id="KW-0489">Methyltransferase</keyword>
<protein>
    <recommendedName>
        <fullName evidence="4">SET domain-containing protein</fullName>
    </recommendedName>
</protein>
<dbReference type="GO" id="GO:0032259">
    <property type="term" value="P:methylation"/>
    <property type="evidence" value="ECO:0007669"/>
    <property type="project" value="UniProtKB-KW"/>
</dbReference>
<keyword evidence="2" id="KW-0808">Transferase</keyword>
<dbReference type="GO" id="GO:0042826">
    <property type="term" value="F:histone deacetylase binding"/>
    <property type="evidence" value="ECO:0007669"/>
    <property type="project" value="TreeGrafter"/>
</dbReference>
<dbReference type="Proteomes" id="UP000594454">
    <property type="component" value="Chromosome 6"/>
</dbReference>
<dbReference type="PANTHER" id="PTHR46165:SF2">
    <property type="entry name" value="SET AND MYND DOMAIN-CONTAINING PROTEIN 4"/>
    <property type="match status" value="1"/>
</dbReference>
<dbReference type="GO" id="GO:0008757">
    <property type="term" value="F:S-adenosylmethionine-dependent methyltransferase activity"/>
    <property type="evidence" value="ECO:0007669"/>
    <property type="project" value="UniProtKB-ARBA"/>
</dbReference>
<name>A0A7R8Z0V0_HERIL</name>
<evidence type="ECO:0000313" key="5">
    <source>
        <dbReference type="EMBL" id="CAD7091911.1"/>
    </source>
</evidence>
<dbReference type="InterPro" id="IPR046341">
    <property type="entry name" value="SET_dom_sf"/>
</dbReference>
<dbReference type="PANTHER" id="PTHR46165">
    <property type="entry name" value="SET AND MYND DOMAIN-CONTAINING PROTEIN 4"/>
    <property type="match status" value="1"/>
</dbReference>
<dbReference type="InterPro" id="IPR001214">
    <property type="entry name" value="SET_dom"/>
</dbReference>
<dbReference type="PROSITE" id="PS50280">
    <property type="entry name" value="SET"/>
    <property type="match status" value="1"/>
</dbReference>
<keyword evidence="3" id="KW-0949">S-adenosyl-L-methionine</keyword>
<dbReference type="GO" id="GO:0005634">
    <property type="term" value="C:nucleus"/>
    <property type="evidence" value="ECO:0007669"/>
    <property type="project" value="TreeGrafter"/>
</dbReference>
<evidence type="ECO:0000256" key="3">
    <source>
        <dbReference type="ARBA" id="ARBA00022691"/>
    </source>
</evidence>
<feature type="domain" description="SET" evidence="4">
    <location>
        <begin position="314"/>
        <end position="455"/>
    </location>
</feature>
<evidence type="ECO:0000259" key="4">
    <source>
        <dbReference type="PROSITE" id="PS50280"/>
    </source>
</evidence>
<proteinExistence type="predicted"/>
<accession>A0A7R8Z0V0</accession>
<dbReference type="EMBL" id="LR899014">
    <property type="protein sequence ID" value="CAD7091911.1"/>
    <property type="molecule type" value="Genomic_DNA"/>
</dbReference>
<dbReference type="GO" id="GO:0008170">
    <property type="term" value="F:N-methyltransferase activity"/>
    <property type="evidence" value="ECO:0007669"/>
    <property type="project" value="UniProtKB-ARBA"/>
</dbReference>
<dbReference type="CDD" id="cd20071">
    <property type="entry name" value="SET_SMYD"/>
    <property type="match status" value="1"/>
</dbReference>
<dbReference type="Gene3D" id="2.170.270.10">
    <property type="entry name" value="SET domain"/>
    <property type="match status" value="1"/>
</dbReference>
<reference evidence="5 6" key="1">
    <citation type="submission" date="2020-11" db="EMBL/GenBank/DDBJ databases">
        <authorList>
            <person name="Wallbank WR R."/>
            <person name="Pardo Diaz C."/>
            <person name="Kozak K."/>
            <person name="Martin S."/>
            <person name="Jiggins C."/>
            <person name="Moest M."/>
            <person name="Warren A I."/>
            <person name="Generalovic N T."/>
            <person name="Byers J.R.P. K."/>
            <person name="Montejo-Kovacevich G."/>
            <person name="Yen C E."/>
        </authorList>
    </citation>
    <scope>NUCLEOTIDE SEQUENCE [LARGE SCALE GENOMIC DNA]</scope>
</reference>
<dbReference type="AlphaFoldDB" id="A0A7R8Z0V0"/>
<organism evidence="5 6">
    <name type="scientific">Hermetia illucens</name>
    <name type="common">Black soldier fly</name>
    <dbReference type="NCBI Taxonomy" id="343691"/>
    <lineage>
        <taxon>Eukaryota</taxon>
        <taxon>Metazoa</taxon>
        <taxon>Ecdysozoa</taxon>
        <taxon>Arthropoda</taxon>
        <taxon>Hexapoda</taxon>
        <taxon>Insecta</taxon>
        <taxon>Pterygota</taxon>
        <taxon>Neoptera</taxon>
        <taxon>Endopterygota</taxon>
        <taxon>Diptera</taxon>
        <taxon>Brachycera</taxon>
        <taxon>Stratiomyomorpha</taxon>
        <taxon>Stratiomyidae</taxon>
        <taxon>Hermetiinae</taxon>
        <taxon>Hermetia</taxon>
    </lineage>
</organism>
<sequence>MDQIELVSEVPIAKWNRRKPPVTLMKQIFLDVNRKKLKGFYEELSISIHEKDKENAALIGSIMNQAKLEYEDANYPQQAVIDYELYMKELSETGEQQLGEIINLIECYFALGCYKKVQDYLVDFKRICDMHFNSNNAKRLNGLKGNYENFIKTIENGLLQMKYKRMLSKADDKPHFKPYLGFNKNQKIKYSSTACSLVQSKSALELYDNLQKILSSMPCNILNNGEMIGYENFPSSEYGLMVLNSYRLTIFITQYTNIIPDFFCDLKADKEEIEIFLASLILILSPKIVTTSFRINTKVDVTPVFTKGSKETTPNTHVLATPFDSNRNIFKIFGFDKGKLKSEASLKIQKAFEVDWDYPSNAYTEANAYTESGFNESSNEKENEKKIIGIVDKWMNVDSSDNDEVPSVLGLYLTTLKFNHSCDPNLRLIYLSSGTLLVKASRDIKLGEHLTISYGCHYKQADNNTRLACTNKFNISCLCDYCNGKFNPHFPENVFCIKCISLVSPSEAVCVACNQDMIKTSTIYKNMIWELEHKDFVTGDEKQTFYNIVFPLMVYEDILPPTNHIYVGKLLLFVEFLTRRNFAYEAFVLLTEIHVLIERIYIEMSVELLYAYNLILTPLMEILANNLANISNFNQKSKNFGNFIEKIYNFTLKIIKTMIDINDFNVLYDTFTCEILNKYRLVLNLKIKVYKTFVDADIYKTIVNTRRLLTNRREKMNPLIQMLVGTRIDFLEHRIVSDRLGLKKESDKDISDKLCYKLENLETPLNNISKTIPNTKKVQVISKNDGSSNDEGAKSENYRVKCVFDKPKSSQELFMAECELYFMEMIEERVGSVHLFLSF</sequence>
<evidence type="ECO:0000256" key="1">
    <source>
        <dbReference type="ARBA" id="ARBA00022603"/>
    </source>
</evidence>
<keyword evidence="6" id="KW-1185">Reference proteome</keyword>
<dbReference type="OrthoDB" id="62495at2759"/>
<dbReference type="SUPFAM" id="SSF82199">
    <property type="entry name" value="SET domain"/>
    <property type="match status" value="1"/>
</dbReference>
<gene>
    <name evidence="5" type="ORF">HERILL_LOCUS14309</name>
</gene>
<dbReference type="GO" id="GO:0005737">
    <property type="term" value="C:cytoplasm"/>
    <property type="evidence" value="ECO:0007669"/>
    <property type="project" value="TreeGrafter"/>
</dbReference>
<dbReference type="InParanoid" id="A0A7R8Z0V0"/>
<evidence type="ECO:0000313" key="6">
    <source>
        <dbReference type="Proteomes" id="UP000594454"/>
    </source>
</evidence>
<dbReference type="Pfam" id="PF00856">
    <property type="entry name" value="SET"/>
    <property type="match status" value="1"/>
</dbReference>
<evidence type="ECO:0000256" key="2">
    <source>
        <dbReference type="ARBA" id="ARBA00022679"/>
    </source>
</evidence>
<dbReference type="GO" id="GO:0008276">
    <property type="term" value="F:protein methyltransferase activity"/>
    <property type="evidence" value="ECO:0007669"/>
    <property type="project" value="UniProtKB-ARBA"/>
</dbReference>